<dbReference type="InterPro" id="IPR044068">
    <property type="entry name" value="CB"/>
</dbReference>
<dbReference type="Gene3D" id="1.10.150.130">
    <property type="match status" value="1"/>
</dbReference>
<dbReference type="InterPro" id="IPR002104">
    <property type="entry name" value="Integrase_catalytic"/>
</dbReference>
<organism evidence="8 9">
    <name type="scientific">Marinobacterium nitratireducens</name>
    <dbReference type="NCBI Taxonomy" id="518897"/>
    <lineage>
        <taxon>Bacteria</taxon>
        <taxon>Pseudomonadati</taxon>
        <taxon>Pseudomonadota</taxon>
        <taxon>Gammaproteobacteria</taxon>
        <taxon>Oceanospirillales</taxon>
        <taxon>Oceanospirillaceae</taxon>
        <taxon>Marinobacterium</taxon>
    </lineage>
</organism>
<comment type="caution">
    <text evidence="8">The sequence shown here is derived from an EMBL/GenBank/DDBJ whole genome shotgun (WGS) entry which is preliminary data.</text>
</comment>
<dbReference type="Pfam" id="PF02899">
    <property type="entry name" value="Phage_int_SAM_1"/>
    <property type="match status" value="1"/>
</dbReference>
<dbReference type="GO" id="GO:0007059">
    <property type="term" value="P:chromosome segregation"/>
    <property type="evidence" value="ECO:0007669"/>
    <property type="project" value="UniProtKB-KW"/>
</dbReference>
<dbReference type="SUPFAM" id="SSF56349">
    <property type="entry name" value="DNA breaking-rejoining enzymes"/>
    <property type="match status" value="1"/>
</dbReference>
<evidence type="ECO:0000256" key="1">
    <source>
        <dbReference type="ARBA" id="ARBA00022829"/>
    </source>
</evidence>
<protein>
    <recommendedName>
        <fullName evidence="10">Site-specific recombinase XerD</fullName>
    </recommendedName>
</protein>
<dbReference type="PANTHER" id="PTHR30349:SF81">
    <property type="entry name" value="TYROSINE RECOMBINASE XERC"/>
    <property type="match status" value="1"/>
</dbReference>
<dbReference type="InterPro" id="IPR011010">
    <property type="entry name" value="DNA_brk_join_enz"/>
</dbReference>
<dbReference type="InterPro" id="IPR010998">
    <property type="entry name" value="Integrase_recombinase_N"/>
</dbReference>
<name>A0A917ZI97_9GAMM</name>
<evidence type="ECO:0000256" key="2">
    <source>
        <dbReference type="ARBA" id="ARBA00022908"/>
    </source>
</evidence>
<dbReference type="GO" id="GO:0006310">
    <property type="term" value="P:DNA recombination"/>
    <property type="evidence" value="ECO:0007669"/>
    <property type="project" value="UniProtKB-KW"/>
</dbReference>
<dbReference type="EMBL" id="BMLT01000007">
    <property type="protein sequence ID" value="GGO83825.1"/>
    <property type="molecule type" value="Genomic_DNA"/>
</dbReference>
<dbReference type="Pfam" id="PF00589">
    <property type="entry name" value="Phage_integrase"/>
    <property type="match status" value="1"/>
</dbReference>
<gene>
    <name evidence="8" type="ORF">GCM10011348_28610</name>
</gene>
<dbReference type="GO" id="GO:0015074">
    <property type="term" value="P:DNA integration"/>
    <property type="evidence" value="ECO:0007669"/>
    <property type="project" value="UniProtKB-KW"/>
</dbReference>
<evidence type="ECO:0000256" key="5">
    <source>
        <dbReference type="PROSITE-ProRule" id="PRU01248"/>
    </source>
</evidence>
<dbReference type="AlphaFoldDB" id="A0A917ZI97"/>
<evidence type="ECO:0000259" key="6">
    <source>
        <dbReference type="PROSITE" id="PS51898"/>
    </source>
</evidence>
<keyword evidence="1" id="KW-0159">Chromosome partition</keyword>
<evidence type="ECO:0000313" key="9">
    <source>
        <dbReference type="Proteomes" id="UP000599578"/>
    </source>
</evidence>
<sequence>MHSEQAVTIFETRLAKVLDVWRDNRCLKPSSMGQYLYWIRRFHHYCMAEALDADEQLTQTGVNIFAQWYARQRRTDAECACQRAQSALRAWALGLSTLGVKVPAWQPDTDRTSEPEPRLQAFAEHLRQHRGNPEGTIKKKLAHISRFLKFIGARHRPLRHLKLTDIDAFLVDCSKHYARTTTADIGGSLRRYMRFLLATGQVSTDLASSIVTPIVRRYERPLRALPWDDVRRILAAIDRRTPVGLRDYTVLLLMSSYGLGAGEVIRLTLDDIDWRAATLRVVRPKTGVSFLLPLLPALALALVNYLQHGRPRRAPTRHLFLSMRAPHHPLSASSAIRHLLIGHAKTASVTAAYLGSHVLRHTHACRQMEQETSPKVLSDILGHRSPESLSAYVRIATEHLRQLPLPVPK</sequence>
<dbReference type="InterPro" id="IPR050090">
    <property type="entry name" value="Tyrosine_recombinase_XerCD"/>
</dbReference>
<keyword evidence="3 5" id="KW-0238">DNA-binding</keyword>
<dbReference type="Proteomes" id="UP000599578">
    <property type="component" value="Unassembled WGS sequence"/>
</dbReference>
<dbReference type="GO" id="GO:0003677">
    <property type="term" value="F:DNA binding"/>
    <property type="evidence" value="ECO:0007669"/>
    <property type="project" value="UniProtKB-UniRule"/>
</dbReference>
<dbReference type="InterPro" id="IPR004107">
    <property type="entry name" value="Integrase_SAM-like_N"/>
</dbReference>
<dbReference type="Gene3D" id="1.10.443.10">
    <property type="entry name" value="Intergrase catalytic core"/>
    <property type="match status" value="1"/>
</dbReference>
<keyword evidence="2" id="KW-0229">DNA integration</keyword>
<dbReference type="PANTHER" id="PTHR30349">
    <property type="entry name" value="PHAGE INTEGRASE-RELATED"/>
    <property type="match status" value="1"/>
</dbReference>
<dbReference type="RefSeq" id="WP_188861301.1">
    <property type="nucleotide sequence ID" value="NZ_BMLT01000007.1"/>
</dbReference>
<feature type="domain" description="Core-binding (CB)" evidence="7">
    <location>
        <begin position="113"/>
        <end position="197"/>
    </location>
</feature>
<keyword evidence="4" id="KW-0233">DNA recombination</keyword>
<evidence type="ECO:0000256" key="4">
    <source>
        <dbReference type="ARBA" id="ARBA00023172"/>
    </source>
</evidence>
<dbReference type="PROSITE" id="PS51900">
    <property type="entry name" value="CB"/>
    <property type="match status" value="1"/>
</dbReference>
<dbReference type="InterPro" id="IPR013762">
    <property type="entry name" value="Integrase-like_cat_sf"/>
</dbReference>
<proteinExistence type="predicted"/>
<dbReference type="PROSITE" id="PS51898">
    <property type="entry name" value="TYR_RECOMBINASE"/>
    <property type="match status" value="1"/>
</dbReference>
<reference evidence="8 9" key="1">
    <citation type="journal article" date="2014" name="Int. J. Syst. Evol. Microbiol.">
        <title>Complete genome sequence of Corynebacterium casei LMG S-19264T (=DSM 44701T), isolated from a smear-ripened cheese.</title>
        <authorList>
            <consortium name="US DOE Joint Genome Institute (JGI-PGF)"/>
            <person name="Walter F."/>
            <person name="Albersmeier A."/>
            <person name="Kalinowski J."/>
            <person name="Ruckert C."/>
        </authorList>
    </citation>
    <scope>NUCLEOTIDE SEQUENCE [LARGE SCALE GENOMIC DNA]</scope>
    <source>
        <strain evidence="8 9">CGMCC 1.7286</strain>
    </source>
</reference>
<keyword evidence="9" id="KW-1185">Reference proteome</keyword>
<evidence type="ECO:0000256" key="3">
    <source>
        <dbReference type="ARBA" id="ARBA00023125"/>
    </source>
</evidence>
<evidence type="ECO:0000259" key="7">
    <source>
        <dbReference type="PROSITE" id="PS51900"/>
    </source>
</evidence>
<evidence type="ECO:0000313" key="8">
    <source>
        <dbReference type="EMBL" id="GGO83825.1"/>
    </source>
</evidence>
<evidence type="ECO:0008006" key="10">
    <source>
        <dbReference type="Google" id="ProtNLM"/>
    </source>
</evidence>
<feature type="domain" description="Tyr recombinase" evidence="6">
    <location>
        <begin position="220"/>
        <end position="405"/>
    </location>
</feature>
<accession>A0A917ZI97</accession>